<feature type="transmembrane region" description="Helical" evidence="1">
    <location>
        <begin position="165"/>
        <end position="185"/>
    </location>
</feature>
<dbReference type="Proteomes" id="UP001420932">
    <property type="component" value="Unassembled WGS sequence"/>
</dbReference>
<protein>
    <submittedName>
        <fullName evidence="2">Uncharacterized protein</fullName>
    </submittedName>
</protein>
<dbReference type="AlphaFoldDB" id="A0AAP0HVS4"/>
<proteinExistence type="predicted"/>
<evidence type="ECO:0000256" key="1">
    <source>
        <dbReference type="SAM" id="Phobius"/>
    </source>
</evidence>
<dbReference type="EMBL" id="JBBNAF010000011">
    <property type="protein sequence ID" value="KAK9098371.1"/>
    <property type="molecule type" value="Genomic_DNA"/>
</dbReference>
<evidence type="ECO:0000313" key="2">
    <source>
        <dbReference type="EMBL" id="KAK9098371.1"/>
    </source>
</evidence>
<keyword evidence="3" id="KW-1185">Reference proteome</keyword>
<sequence length="245" mass="26841">MASGDERSGQETTQSKAHVAAAAATESRVFTSPEIAKSFDFTSEESIYNCGHLEKLEILVFIRGKIGQAPVKKIPRNGKTVTIFTLIKKLTCYILAIWLSGVESSGELNMETEGEAITYQSILPPIPPLASWSSSNVNATSSAVQLLVFIVSPKDWKDDKSRMKVALILVSLVEGVLLLFAFHAYDHRVNLINMFSSCKGDDIERAAAEFLDPKTISKNFCRYAGVVTVEGITDVLENAANFLMK</sequence>
<gene>
    <name evidence="2" type="ORF">Syun_025416</name>
</gene>
<organism evidence="2 3">
    <name type="scientific">Stephania yunnanensis</name>
    <dbReference type="NCBI Taxonomy" id="152371"/>
    <lineage>
        <taxon>Eukaryota</taxon>
        <taxon>Viridiplantae</taxon>
        <taxon>Streptophyta</taxon>
        <taxon>Embryophyta</taxon>
        <taxon>Tracheophyta</taxon>
        <taxon>Spermatophyta</taxon>
        <taxon>Magnoliopsida</taxon>
        <taxon>Ranunculales</taxon>
        <taxon>Menispermaceae</taxon>
        <taxon>Menispermoideae</taxon>
        <taxon>Cissampelideae</taxon>
        <taxon>Stephania</taxon>
    </lineage>
</organism>
<accession>A0AAP0HVS4</accession>
<keyword evidence="1" id="KW-0812">Transmembrane</keyword>
<evidence type="ECO:0000313" key="3">
    <source>
        <dbReference type="Proteomes" id="UP001420932"/>
    </source>
</evidence>
<keyword evidence="1" id="KW-0472">Membrane</keyword>
<reference evidence="2 3" key="1">
    <citation type="submission" date="2024-01" db="EMBL/GenBank/DDBJ databases">
        <title>Genome assemblies of Stephania.</title>
        <authorList>
            <person name="Yang L."/>
        </authorList>
    </citation>
    <scope>NUCLEOTIDE SEQUENCE [LARGE SCALE GENOMIC DNA]</scope>
    <source>
        <strain evidence="2">YNDBR</strain>
        <tissue evidence="2">Leaf</tissue>
    </source>
</reference>
<comment type="caution">
    <text evidence="2">The sequence shown here is derived from an EMBL/GenBank/DDBJ whole genome shotgun (WGS) entry which is preliminary data.</text>
</comment>
<name>A0AAP0HVS4_9MAGN</name>
<keyword evidence="1" id="KW-1133">Transmembrane helix</keyword>